<dbReference type="AlphaFoldDB" id="A0AAE0FC10"/>
<accession>A0AAE0FC10</accession>
<sequence length="224" mass="24398">MWTIKEAFVAEDALLAFVAEDALFATFFDLEDAATSVRSEANKLLFSTLELIYSKARVLLETARILLDSGSPFQGTQELLGVRFLPDVNPHANITNFDVALADTEVREVEEKVGKAEVEKVPKVVEERADTEGKVGAVEVTEAREEDLAGGGGRRGKGDTDEVAHSEVREVRVARVVEGCKVEVEELLVVEVMVVEKGVVMEAKVGVVEGEGVSMSSHHLWTDV</sequence>
<evidence type="ECO:0000313" key="1">
    <source>
        <dbReference type="EMBL" id="KAK3256829.1"/>
    </source>
</evidence>
<name>A0AAE0FC10_9CHLO</name>
<keyword evidence="2" id="KW-1185">Reference proteome</keyword>
<evidence type="ECO:0000313" key="2">
    <source>
        <dbReference type="Proteomes" id="UP001190700"/>
    </source>
</evidence>
<reference evidence="1 2" key="1">
    <citation type="journal article" date="2015" name="Genome Biol. Evol.">
        <title>Comparative Genomics of a Bacterivorous Green Alga Reveals Evolutionary Causalities and Consequences of Phago-Mixotrophic Mode of Nutrition.</title>
        <authorList>
            <person name="Burns J.A."/>
            <person name="Paasch A."/>
            <person name="Narechania A."/>
            <person name="Kim E."/>
        </authorList>
    </citation>
    <scope>NUCLEOTIDE SEQUENCE [LARGE SCALE GENOMIC DNA]</scope>
    <source>
        <strain evidence="1 2">PLY_AMNH</strain>
    </source>
</reference>
<proteinExistence type="predicted"/>
<gene>
    <name evidence="1" type="ORF">CYMTET_34051</name>
</gene>
<dbReference type="Proteomes" id="UP001190700">
    <property type="component" value="Unassembled WGS sequence"/>
</dbReference>
<organism evidence="1 2">
    <name type="scientific">Cymbomonas tetramitiformis</name>
    <dbReference type="NCBI Taxonomy" id="36881"/>
    <lineage>
        <taxon>Eukaryota</taxon>
        <taxon>Viridiplantae</taxon>
        <taxon>Chlorophyta</taxon>
        <taxon>Pyramimonadophyceae</taxon>
        <taxon>Pyramimonadales</taxon>
        <taxon>Pyramimonadaceae</taxon>
        <taxon>Cymbomonas</taxon>
    </lineage>
</organism>
<dbReference type="EMBL" id="LGRX02021297">
    <property type="protein sequence ID" value="KAK3256829.1"/>
    <property type="molecule type" value="Genomic_DNA"/>
</dbReference>
<comment type="caution">
    <text evidence="1">The sequence shown here is derived from an EMBL/GenBank/DDBJ whole genome shotgun (WGS) entry which is preliminary data.</text>
</comment>
<protein>
    <submittedName>
        <fullName evidence="1">Uncharacterized protein</fullName>
    </submittedName>
</protein>